<organism evidence="1 2">
    <name type="scientific">Bradyrhizobium ivorense</name>
    <dbReference type="NCBI Taxonomy" id="2511166"/>
    <lineage>
        <taxon>Bacteria</taxon>
        <taxon>Pseudomonadati</taxon>
        <taxon>Pseudomonadota</taxon>
        <taxon>Alphaproteobacteria</taxon>
        <taxon>Hyphomicrobiales</taxon>
        <taxon>Nitrobacteraceae</taxon>
        <taxon>Bradyrhizobium</taxon>
    </lineage>
</organism>
<proteinExistence type="predicted"/>
<evidence type="ECO:0000313" key="2">
    <source>
        <dbReference type="Proteomes" id="UP000328092"/>
    </source>
</evidence>
<evidence type="ECO:0000313" key="1">
    <source>
        <dbReference type="EMBL" id="VIO65879.1"/>
    </source>
</evidence>
<dbReference type="RefSeq" id="WP_283813062.1">
    <property type="nucleotide sequence ID" value="NZ_CAADFC020000004.1"/>
</dbReference>
<gene>
    <name evidence="1" type="ORF">CI1B_09870</name>
</gene>
<dbReference type="Proteomes" id="UP000328092">
    <property type="component" value="Unassembled WGS sequence"/>
</dbReference>
<dbReference type="AlphaFoldDB" id="A0A508STJ5"/>
<sequence>MADPRVDVIRIHKIPRTAQNYAAEFLQMADRDTLRRHTILGR</sequence>
<dbReference type="EMBL" id="CAADFC020000004">
    <property type="protein sequence ID" value="VIO65879.1"/>
    <property type="molecule type" value="Genomic_DNA"/>
</dbReference>
<accession>A0A508STJ5</accession>
<keyword evidence="2" id="KW-1185">Reference proteome</keyword>
<reference evidence="1" key="1">
    <citation type="submission" date="2019-02" db="EMBL/GenBank/DDBJ databases">
        <authorList>
            <person name="Pothier F.J."/>
        </authorList>
    </citation>
    <scope>NUCLEOTIDE SEQUENCE</scope>
    <source>
        <strain evidence="1">CI-1B</strain>
    </source>
</reference>
<name>A0A508STJ5_9BRAD</name>
<protein>
    <submittedName>
        <fullName evidence="1">Uncharacterized protein</fullName>
    </submittedName>
</protein>
<comment type="caution">
    <text evidence="1">The sequence shown here is derived from an EMBL/GenBank/DDBJ whole genome shotgun (WGS) entry which is preliminary data.</text>
</comment>